<dbReference type="InterPro" id="IPR050382">
    <property type="entry name" value="MFS_Na/Anion_cotransporter"/>
</dbReference>
<dbReference type="PROSITE" id="PS50850">
    <property type="entry name" value="MFS"/>
    <property type="match status" value="1"/>
</dbReference>
<dbReference type="PROSITE" id="PS51257">
    <property type="entry name" value="PROKAR_LIPOPROTEIN"/>
    <property type="match status" value="1"/>
</dbReference>
<dbReference type="GO" id="GO:0006820">
    <property type="term" value="P:monoatomic anion transport"/>
    <property type="evidence" value="ECO:0007669"/>
    <property type="project" value="TreeGrafter"/>
</dbReference>
<proteinExistence type="predicted"/>
<feature type="transmembrane region" description="Helical" evidence="5">
    <location>
        <begin position="417"/>
        <end position="438"/>
    </location>
</feature>
<evidence type="ECO:0000256" key="4">
    <source>
        <dbReference type="ARBA" id="ARBA00023136"/>
    </source>
</evidence>
<feature type="transmembrane region" description="Helical" evidence="5">
    <location>
        <begin position="116"/>
        <end position="137"/>
    </location>
</feature>
<gene>
    <name evidence="8" type="ORF">DERF_005256</name>
    <name evidence="7" type="ORF">HUG17_3696</name>
</gene>
<reference evidence="8" key="1">
    <citation type="submission" date="2013-05" db="EMBL/GenBank/DDBJ databases">
        <authorList>
            <person name="Yim A.K.Y."/>
            <person name="Chan T.F."/>
            <person name="Ji K.M."/>
            <person name="Liu X.Y."/>
            <person name="Zhou J.W."/>
            <person name="Li R.Q."/>
            <person name="Yang K.Y."/>
            <person name="Li J."/>
            <person name="Li M."/>
            <person name="Law P.T.W."/>
            <person name="Wu Y.L."/>
            <person name="Cai Z.L."/>
            <person name="Qin H."/>
            <person name="Bao Y."/>
            <person name="Leung R.K.K."/>
            <person name="Ng P.K.S."/>
            <person name="Zou J."/>
            <person name="Zhong X.J."/>
            <person name="Ran P.X."/>
            <person name="Zhong N.S."/>
            <person name="Liu Z.G."/>
            <person name="Tsui S.K.W."/>
        </authorList>
    </citation>
    <scope>NUCLEOTIDE SEQUENCE</scope>
    <source>
        <strain evidence="8">Derf</strain>
        <tissue evidence="8">Whole organism</tissue>
    </source>
</reference>
<dbReference type="InterPro" id="IPR011701">
    <property type="entry name" value="MFS"/>
</dbReference>
<comment type="subcellular location">
    <subcellularLocation>
        <location evidence="1">Membrane</location>
        <topology evidence="1">Multi-pass membrane protein</topology>
    </subcellularLocation>
</comment>
<evidence type="ECO:0000256" key="1">
    <source>
        <dbReference type="ARBA" id="ARBA00004141"/>
    </source>
</evidence>
<evidence type="ECO:0000256" key="5">
    <source>
        <dbReference type="SAM" id="Phobius"/>
    </source>
</evidence>
<dbReference type="GO" id="GO:0022857">
    <property type="term" value="F:transmembrane transporter activity"/>
    <property type="evidence" value="ECO:0007669"/>
    <property type="project" value="InterPro"/>
</dbReference>
<reference evidence="8" key="4">
    <citation type="journal article" date="2022" name="Res Sq">
        <title>Comparative Genomics Reveals Insights into the Divergent Evolution of Astigmatic Mites and Household Pest Adaptations.</title>
        <authorList>
            <person name="Xiong Q."/>
            <person name="Wan A.T.-Y."/>
            <person name="Liu X.-Y."/>
            <person name="Fung C.S.-H."/>
            <person name="Xiao X."/>
            <person name="Malainual N."/>
            <person name="Hou J."/>
            <person name="Wang L."/>
            <person name="Wang M."/>
            <person name="Yang K."/>
            <person name="Cui Y."/>
            <person name="Leung E."/>
            <person name="Nong W."/>
            <person name="Shin S.-K."/>
            <person name="Au S."/>
            <person name="Jeong K.Y."/>
            <person name="Chew F.T."/>
            <person name="Hui J."/>
            <person name="Leung T.F."/>
            <person name="Tungtrongchitr A."/>
            <person name="Zhong N."/>
            <person name="Liu Z."/>
            <person name="Tsui S."/>
        </authorList>
    </citation>
    <scope>NUCLEOTIDE SEQUENCE</scope>
    <source>
        <strain evidence="8">Derf</strain>
        <tissue evidence="8">Whole organism</tissue>
    </source>
</reference>
<name>A0A922I6J9_DERFA</name>
<keyword evidence="4 5" id="KW-0472">Membrane</keyword>
<feature type="transmembrane region" description="Helical" evidence="5">
    <location>
        <begin position="385"/>
        <end position="405"/>
    </location>
</feature>
<dbReference type="GO" id="GO:0016020">
    <property type="term" value="C:membrane"/>
    <property type="evidence" value="ECO:0007669"/>
    <property type="project" value="UniProtKB-SubCell"/>
</dbReference>
<dbReference type="AlphaFoldDB" id="A0A922I6J9"/>
<protein>
    <submittedName>
        <fullName evidence="7">Sialin-like protein 6</fullName>
    </submittedName>
</protein>
<dbReference type="EMBL" id="ASGP02000002">
    <property type="protein sequence ID" value="KAH9521616.1"/>
    <property type="molecule type" value="Genomic_DNA"/>
</dbReference>
<dbReference type="PANTHER" id="PTHR11662">
    <property type="entry name" value="SOLUTE CARRIER FAMILY 17"/>
    <property type="match status" value="1"/>
</dbReference>
<keyword evidence="2 5" id="KW-0812">Transmembrane</keyword>
<keyword evidence="3 5" id="KW-1133">Transmembrane helix</keyword>
<comment type="caution">
    <text evidence="8">The sequence shown here is derived from an EMBL/GenBank/DDBJ whole genome shotgun (WGS) entry which is preliminary data.</text>
</comment>
<dbReference type="Proteomes" id="UP000828236">
    <property type="component" value="Unassembled WGS sequence"/>
</dbReference>
<dbReference type="OrthoDB" id="6493426at2759"/>
<dbReference type="Gene3D" id="1.20.1250.20">
    <property type="entry name" value="MFS general substrate transporter like domains"/>
    <property type="match status" value="2"/>
</dbReference>
<feature type="transmembrane region" description="Helical" evidence="5">
    <location>
        <begin position="278"/>
        <end position="301"/>
    </location>
</feature>
<reference evidence="7" key="2">
    <citation type="submission" date="2020-06" db="EMBL/GenBank/DDBJ databases">
        <authorList>
            <person name="Ji K."/>
            <person name="Li J."/>
        </authorList>
    </citation>
    <scope>NUCLEOTIDE SEQUENCE</scope>
    <source>
        <strain evidence="7">JKM2019</strain>
        <tissue evidence="7">Whole body</tissue>
    </source>
</reference>
<feature type="transmembrane region" description="Helical" evidence="5">
    <location>
        <begin position="88"/>
        <end position="110"/>
    </location>
</feature>
<dbReference type="InterPro" id="IPR020846">
    <property type="entry name" value="MFS_dom"/>
</dbReference>
<dbReference type="EMBL" id="SDOV01000007">
    <property type="protein sequence ID" value="KAH7639663.1"/>
    <property type="molecule type" value="Genomic_DNA"/>
</dbReference>
<evidence type="ECO:0000259" key="6">
    <source>
        <dbReference type="PROSITE" id="PS50850"/>
    </source>
</evidence>
<dbReference type="FunFam" id="1.20.1250.20:FF:000532">
    <property type="entry name" value="SLC (SoLute Carrier) homolog"/>
    <property type="match status" value="1"/>
</dbReference>
<dbReference type="Pfam" id="PF07690">
    <property type="entry name" value="MFS_1"/>
    <property type="match status" value="1"/>
</dbReference>
<feature type="domain" description="Major facilitator superfamily (MFS) profile" evidence="6">
    <location>
        <begin position="1"/>
        <end position="443"/>
    </location>
</feature>
<evidence type="ECO:0000256" key="3">
    <source>
        <dbReference type="ARBA" id="ARBA00022989"/>
    </source>
</evidence>
<evidence type="ECO:0000313" key="7">
    <source>
        <dbReference type="EMBL" id="KAH7639663.1"/>
    </source>
</evidence>
<feature type="transmembrane region" description="Helical" evidence="5">
    <location>
        <begin position="321"/>
        <end position="340"/>
    </location>
</feature>
<feature type="transmembrane region" description="Helical" evidence="5">
    <location>
        <begin position="347"/>
        <end position="365"/>
    </location>
</feature>
<keyword evidence="9" id="KW-1185">Reference proteome</keyword>
<evidence type="ECO:0000256" key="2">
    <source>
        <dbReference type="ARBA" id="ARBA00022692"/>
    </source>
</evidence>
<dbReference type="Proteomes" id="UP000790347">
    <property type="component" value="Unassembled WGS sequence"/>
</dbReference>
<reference evidence="7" key="3">
    <citation type="journal article" date="2021" name="World Allergy Organ. J.">
        <title>Chromosome-level assembly of Dermatophagoides farinae genome and transcriptome reveals two novel allergens Der f 37 and Der f 39.</title>
        <authorList>
            <person name="Chen J."/>
            <person name="Cai Z."/>
            <person name="Fan D."/>
            <person name="Hu J."/>
            <person name="Hou Y."/>
            <person name="He Y."/>
            <person name="Zhang Z."/>
            <person name="Zhao Z."/>
            <person name="Gao P."/>
            <person name="Hu W."/>
            <person name="Sun J."/>
            <person name="Li J."/>
            <person name="Ji K."/>
        </authorList>
    </citation>
    <scope>NUCLEOTIDE SEQUENCE</scope>
    <source>
        <strain evidence="7">JKM2019</strain>
    </source>
</reference>
<dbReference type="PANTHER" id="PTHR11662:SF399">
    <property type="entry name" value="FI19708P1-RELATED"/>
    <property type="match status" value="1"/>
</dbReference>
<feature type="transmembrane region" description="Helical" evidence="5">
    <location>
        <begin position="149"/>
        <end position="168"/>
    </location>
</feature>
<organism evidence="8 9">
    <name type="scientific">Dermatophagoides farinae</name>
    <name type="common">American house dust mite</name>
    <dbReference type="NCBI Taxonomy" id="6954"/>
    <lineage>
        <taxon>Eukaryota</taxon>
        <taxon>Metazoa</taxon>
        <taxon>Ecdysozoa</taxon>
        <taxon>Arthropoda</taxon>
        <taxon>Chelicerata</taxon>
        <taxon>Arachnida</taxon>
        <taxon>Acari</taxon>
        <taxon>Acariformes</taxon>
        <taxon>Sarcoptiformes</taxon>
        <taxon>Astigmata</taxon>
        <taxon>Psoroptidia</taxon>
        <taxon>Analgoidea</taxon>
        <taxon>Pyroglyphidae</taxon>
        <taxon>Dermatophagoidinae</taxon>
        <taxon>Dermatophagoides</taxon>
    </lineage>
</organism>
<sequence>MIARKWIISLLGIYSCALMFAQRAGFSVAMVRMTSKLSFDNLTESGNRPPHFDWNETLQGVILGSSFYLYWIIPTIVGSFTEKYGGKWFAFVGVFIPCIMTVMTPWAAAINVGTLITIQIIVGFTQAFTYPALFHLYVQWFPPEQRSKANSGIQIGVSLGSSIIYLIGGYLCETTIGWPLVFYVSAAMHVPWLFLWLYFGADRPNEQSKLLDDNEQFEKRKDGEKPKLNKKIQTPWLQIATSPAVWTSVATKSAGSYGFFMFLSKLPTFLNSVYHIEIIYNGFINAAASLAYGITCFLAPYICNYMIEKRWFNRSLVIRKLSQTIAMITPAICLLLITIFKDENDRNIVIVLLIIAMFGYGFITGGEWTMVSDFAPNFVGTVSGVTLMLGFINGILAPYIVGIVLDSNMAPTLLQRWHIAFCISAIYYIIALIIFLIFGTDEQQYWDVI</sequence>
<dbReference type="InterPro" id="IPR036259">
    <property type="entry name" value="MFS_trans_sf"/>
</dbReference>
<feature type="transmembrane region" description="Helical" evidence="5">
    <location>
        <begin position="180"/>
        <end position="199"/>
    </location>
</feature>
<dbReference type="SUPFAM" id="SSF103473">
    <property type="entry name" value="MFS general substrate transporter"/>
    <property type="match status" value="1"/>
</dbReference>
<evidence type="ECO:0000313" key="8">
    <source>
        <dbReference type="EMBL" id="KAH9521616.1"/>
    </source>
</evidence>
<feature type="transmembrane region" description="Helical" evidence="5">
    <location>
        <begin position="60"/>
        <end position="81"/>
    </location>
</feature>
<evidence type="ECO:0000313" key="9">
    <source>
        <dbReference type="Proteomes" id="UP000790347"/>
    </source>
</evidence>
<accession>A0A922I6J9</accession>